<gene>
    <name evidence="1" type="ORF">HEK616_40980</name>
</gene>
<keyword evidence="2" id="KW-1185">Reference proteome</keyword>
<organism evidence="1 2">
    <name type="scientific">Streptomyces nigrescens</name>
    <dbReference type="NCBI Taxonomy" id="1920"/>
    <lineage>
        <taxon>Bacteria</taxon>
        <taxon>Bacillati</taxon>
        <taxon>Actinomycetota</taxon>
        <taxon>Actinomycetes</taxon>
        <taxon>Kitasatosporales</taxon>
        <taxon>Streptomycetaceae</taxon>
        <taxon>Streptomyces</taxon>
    </lineage>
</organism>
<sequence length="122" mass="13349">MVPDIEAVLAPWTESTTGVFSAAETPDRMEENLPVIRVQRLGGYDERFADHPRVAVDVFAATADEARALASQLTEALLFLRGPVNGAVIRDVRCDAGFSRLPWANELVHRRGATFTISLRAA</sequence>
<reference evidence="1" key="1">
    <citation type="submission" date="2022-06" db="EMBL/GenBank/DDBJ databases">
        <title>Complete genome sequence of Streptomyces nigrescens HEK616.</title>
        <authorList>
            <person name="Asamizu S."/>
            <person name="Onaka H."/>
        </authorList>
    </citation>
    <scope>NUCLEOTIDE SEQUENCE</scope>
    <source>
        <strain evidence="1">HEK616</strain>
    </source>
</reference>
<protein>
    <recommendedName>
        <fullName evidence="3">Tail terminator</fullName>
    </recommendedName>
</protein>
<dbReference type="EMBL" id="AP026073">
    <property type="protein sequence ID" value="BDM70611.1"/>
    <property type="molecule type" value="Genomic_DNA"/>
</dbReference>
<evidence type="ECO:0000313" key="1">
    <source>
        <dbReference type="EMBL" id="BDM70611.1"/>
    </source>
</evidence>
<evidence type="ECO:0000313" key="2">
    <source>
        <dbReference type="Proteomes" id="UP001059597"/>
    </source>
</evidence>
<proteinExistence type="predicted"/>
<dbReference type="Proteomes" id="UP001059597">
    <property type="component" value="Chromosome"/>
</dbReference>
<dbReference type="RefSeq" id="WP_261954329.1">
    <property type="nucleotide sequence ID" value="NZ_AP026073.1"/>
</dbReference>
<accession>A0ABM7ZWL0</accession>
<evidence type="ECO:0008006" key="3">
    <source>
        <dbReference type="Google" id="ProtNLM"/>
    </source>
</evidence>
<name>A0ABM7ZWL0_STRNI</name>